<accession>A0ABW2Z5Y3</accession>
<sequence>MLNKKRSLFSHLRPLFLALLALSGCAVQQRPQGGPRDLAAPKLLKATPLDQTRNFKGNKIELEFDEYFKLNNQYQEISISPAQERTPEYTYKQRTLVIELKDSLQKNTTYVINFGKAITDVNEGNIVKNLTYVFATGPSIDSLSISGTVFNALTQQKEKEATVMLFNLKQDSLLFGKKKPALFTLTDSVGNFKFSNLKADAYKIYALKESSADKIYNSDNELIAFKANPIQLKKDTSGINLTLFKEIAAQLRFSTRNFDRDGSMLLVANRPLSRPSIRIISPANLDAQKWVEINKTNDTISVYSKNMEFDSVKLAISEKGIAFDTLTLRKARRETFTRNIALNYNINANSVIKPGSDLIVTSNMPIESFDQQLITLMEDSNKVNYTIRRDTSTRKKLLFRYPWKLKAKYNLIFNENSITGFFGDKIKKTQKSFSLDNPENYSEQTIRIAVPDTGKSYIIELLTASNEQKVVVRTERITRSTSIIYKQLPAGKYQLKVSYDANKNGKWDTGSVAGKTQPEQVWLNPTVYTVRPNWQDSADVQIPKEPAANP</sequence>
<comment type="caution">
    <text evidence="4">The sequence shown here is derived from an EMBL/GenBank/DDBJ whole genome shotgun (WGS) entry which is preliminary data.</text>
</comment>
<feature type="signal peptide" evidence="2">
    <location>
        <begin position="1"/>
        <end position="26"/>
    </location>
</feature>
<dbReference type="Proteomes" id="UP001596958">
    <property type="component" value="Unassembled WGS sequence"/>
</dbReference>
<dbReference type="PROSITE" id="PS51257">
    <property type="entry name" value="PROKAR_LIPOPROTEIN"/>
    <property type="match status" value="1"/>
</dbReference>
<evidence type="ECO:0000256" key="2">
    <source>
        <dbReference type="SAM" id="SignalP"/>
    </source>
</evidence>
<dbReference type="RefSeq" id="WP_377102482.1">
    <property type="nucleotide sequence ID" value="NZ_JBHTHU010000022.1"/>
</dbReference>
<keyword evidence="5" id="KW-1185">Reference proteome</keyword>
<dbReference type="Pfam" id="PF13205">
    <property type="entry name" value="Big_5"/>
    <property type="match status" value="1"/>
</dbReference>
<feature type="chain" id="PRO_5046518560" evidence="2">
    <location>
        <begin position="27"/>
        <end position="550"/>
    </location>
</feature>
<evidence type="ECO:0000313" key="5">
    <source>
        <dbReference type="Proteomes" id="UP001596958"/>
    </source>
</evidence>
<evidence type="ECO:0000259" key="3">
    <source>
        <dbReference type="Pfam" id="PF13205"/>
    </source>
</evidence>
<organism evidence="4 5">
    <name type="scientific">Mucilaginibacter calamicampi</name>
    <dbReference type="NCBI Taxonomy" id="1302352"/>
    <lineage>
        <taxon>Bacteria</taxon>
        <taxon>Pseudomonadati</taxon>
        <taxon>Bacteroidota</taxon>
        <taxon>Sphingobacteriia</taxon>
        <taxon>Sphingobacteriales</taxon>
        <taxon>Sphingobacteriaceae</taxon>
        <taxon>Mucilaginibacter</taxon>
    </lineage>
</organism>
<keyword evidence="1 2" id="KW-0732">Signal</keyword>
<evidence type="ECO:0000313" key="4">
    <source>
        <dbReference type="EMBL" id="MFD0752135.1"/>
    </source>
</evidence>
<feature type="domain" description="SbsA Ig-like" evidence="3">
    <location>
        <begin position="39"/>
        <end position="136"/>
    </location>
</feature>
<dbReference type="EMBL" id="JBHTHU010000022">
    <property type="protein sequence ID" value="MFD0752135.1"/>
    <property type="molecule type" value="Genomic_DNA"/>
</dbReference>
<reference evidence="5" key="1">
    <citation type="journal article" date="2019" name="Int. J. Syst. Evol. Microbiol.">
        <title>The Global Catalogue of Microorganisms (GCM) 10K type strain sequencing project: providing services to taxonomists for standard genome sequencing and annotation.</title>
        <authorList>
            <consortium name="The Broad Institute Genomics Platform"/>
            <consortium name="The Broad Institute Genome Sequencing Center for Infectious Disease"/>
            <person name="Wu L."/>
            <person name="Ma J."/>
        </authorList>
    </citation>
    <scope>NUCLEOTIDE SEQUENCE [LARGE SCALE GENOMIC DNA]</scope>
    <source>
        <strain evidence="5">CCUG 63418</strain>
    </source>
</reference>
<dbReference type="InterPro" id="IPR032812">
    <property type="entry name" value="SbsA_Ig"/>
</dbReference>
<proteinExistence type="predicted"/>
<evidence type="ECO:0000256" key="1">
    <source>
        <dbReference type="ARBA" id="ARBA00022729"/>
    </source>
</evidence>
<protein>
    <submittedName>
        <fullName evidence="4">Ig-like domain-containing protein</fullName>
    </submittedName>
</protein>
<gene>
    <name evidence="4" type="ORF">ACFQZS_18420</name>
</gene>
<name>A0ABW2Z5Y3_9SPHI</name>